<keyword evidence="1" id="KW-1133">Transmembrane helix</keyword>
<dbReference type="RefSeq" id="WP_036778679.1">
    <property type="nucleotide sequence ID" value="NZ_CAWLTM010000087.1"/>
</dbReference>
<dbReference type="NCBIfam" id="NF007968">
    <property type="entry name" value="PRK10692.1"/>
    <property type="match status" value="1"/>
</dbReference>
<organism evidence="2 3">
    <name type="scientific">Photorhabdus aegyptia</name>
    <dbReference type="NCBI Taxonomy" id="2805098"/>
    <lineage>
        <taxon>Bacteria</taxon>
        <taxon>Pseudomonadati</taxon>
        <taxon>Pseudomonadota</taxon>
        <taxon>Gammaproteobacteria</taxon>
        <taxon>Enterobacterales</taxon>
        <taxon>Morganellaceae</taxon>
        <taxon>Photorhabdus</taxon>
    </lineage>
</organism>
<evidence type="ECO:0000313" key="2">
    <source>
        <dbReference type="EMBL" id="EYU15307.1"/>
    </source>
</evidence>
<gene>
    <name evidence="2" type="ORF">BA1DRAFT_02185</name>
</gene>
<reference evidence="2 3" key="1">
    <citation type="submission" date="2014-03" db="EMBL/GenBank/DDBJ databases">
        <title>Draft Genome of Photorhabdus luminescens BA1, an Egyptian Isolate.</title>
        <authorList>
            <person name="Ghazal S."/>
            <person name="Hurst S.G.IV."/>
            <person name="Morris K."/>
            <person name="Thomas K."/>
            <person name="Tisa L.S."/>
        </authorList>
    </citation>
    <scope>NUCLEOTIDE SEQUENCE [LARGE SCALE GENOMIC DNA]</scope>
    <source>
        <strain evidence="2 3">BA1</strain>
    </source>
</reference>
<evidence type="ECO:0000313" key="3">
    <source>
        <dbReference type="Proteomes" id="UP000023464"/>
    </source>
</evidence>
<sequence>MKRQSAFIVGNVLMGVGMFTIVSSLAYTLLPHIFGFGWPEFLSEAALLGVFIGALVWLAGAGVGGREGVADRYWWLRNYDERYRRGDHRYP</sequence>
<feature type="transmembrane region" description="Helical" evidence="1">
    <location>
        <begin position="12"/>
        <end position="34"/>
    </location>
</feature>
<evidence type="ECO:0008006" key="4">
    <source>
        <dbReference type="Google" id="ProtNLM"/>
    </source>
</evidence>
<feature type="transmembrane region" description="Helical" evidence="1">
    <location>
        <begin position="46"/>
        <end position="65"/>
    </location>
</feature>
<accession>A0A022PGQ0</accession>
<keyword evidence="1" id="KW-0472">Membrane</keyword>
<protein>
    <recommendedName>
        <fullName evidence="4">Stress-induced protein YchH</fullName>
    </recommendedName>
</protein>
<proteinExistence type="predicted"/>
<dbReference type="Pfam" id="PF10762">
    <property type="entry name" value="DUF2583"/>
    <property type="match status" value="1"/>
</dbReference>
<evidence type="ECO:0000256" key="1">
    <source>
        <dbReference type="SAM" id="Phobius"/>
    </source>
</evidence>
<comment type="caution">
    <text evidence="2">The sequence shown here is derived from an EMBL/GenBank/DDBJ whole genome shotgun (WGS) entry which is preliminary data.</text>
</comment>
<dbReference type="Proteomes" id="UP000023464">
    <property type="component" value="Unassembled WGS sequence"/>
</dbReference>
<dbReference type="AlphaFoldDB" id="A0A022PGQ0"/>
<dbReference type="InterPro" id="IPR019698">
    <property type="entry name" value="DUF2583"/>
</dbReference>
<dbReference type="PATRIC" id="fig|1393736.3.peg.2227"/>
<name>A0A022PGQ0_9GAMM</name>
<dbReference type="EMBL" id="JFGV01000028">
    <property type="protein sequence ID" value="EYU15307.1"/>
    <property type="molecule type" value="Genomic_DNA"/>
</dbReference>
<keyword evidence="3" id="KW-1185">Reference proteome</keyword>
<keyword evidence="1" id="KW-0812">Transmembrane</keyword>